<dbReference type="AlphaFoldDB" id="A0AAW1U8K5"/>
<accession>A0AAW1U8K5</accession>
<dbReference type="InterPro" id="IPR013761">
    <property type="entry name" value="SAM/pointed_sf"/>
</dbReference>
<dbReference type="CDD" id="cd08203">
    <property type="entry name" value="SAM_PNT"/>
    <property type="match status" value="1"/>
</dbReference>
<dbReference type="Proteomes" id="UP001431783">
    <property type="component" value="Unassembled WGS sequence"/>
</dbReference>
<protein>
    <recommendedName>
        <fullName evidence="1">PNT domain-containing protein</fullName>
    </recommendedName>
</protein>
<feature type="non-terminal residue" evidence="2">
    <location>
        <position position="95"/>
    </location>
</feature>
<dbReference type="PROSITE" id="PS51433">
    <property type="entry name" value="PNT"/>
    <property type="match status" value="1"/>
</dbReference>
<dbReference type="EMBL" id="JARQZJ010000037">
    <property type="protein sequence ID" value="KAK9876602.1"/>
    <property type="molecule type" value="Genomic_DNA"/>
</dbReference>
<dbReference type="Pfam" id="PF02198">
    <property type="entry name" value="SAM_PNT"/>
    <property type="match status" value="1"/>
</dbReference>
<sequence length="95" mass="10439">PQEWSSAHITSWLSWCSRKFGLTPKPDPARFPGSGPELCDLSRQGFQDSAGSERSGTILAKHIAHLRHSVTGRASSPLNVECKVFEEGSDDDEEK</sequence>
<name>A0AAW1U8K5_9CUCU</name>
<gene>
    <name evidence="2" type="ORF">WA026_013981</name>
</gene>
<evidence type="ECO:0000313" key="2">
    <source>
        <dbReference type="EMBL" id="KAK9876602.1"/>
    </source>
</evidence>
<evidence type="ECO:0000313" key="3">
    <source>
        <dbReference type="Proteomes" id="UP001431783"/>
    </source>
</evidence>
<evidence type="ECO:0000259" key="1">
    <source>
        <dbReference type="PROSITE" id="PS51433"/>
    </source>
</evidence>
<keyword evidence="3" id="KW-1185">Reference proteome</keyword>
<dbReference type="InterPro" id="IPR003118">
    <property type="entry name" value="Pointed_dom"/>
</dbReference>
<dbReference type="Gene3D" id="1.10.150.50">
    <property type="entry name" value="Transcription Factor, Ets-1"/>
    <property type="match status" value="1"/>
</dbReference>
<proteinExistence type="predicted"/>
<feature type="non-terminal residue" evidence="2">
    <location>
        <position position="1"/>
    </location>
</feature>
<reference evidence="2 3" key="1">
    <citation type="submission" date="2023-03" db="EMBL/GenBank/DDBJ databases">
        <title>Genome insight into feeding habits of ladybird beetles.</title>
        <authorList>
            <person name="Li H.-S."/>
            <person name="Huang Y.-H."/>
            <person name="Pang H."/>
        </authorList>
    </citation>
    <scope>NUCLEOTIDE SEQUENCE [LARGE SCALE GENOMIC DNA]</scope>
    <source>
        <strain evidence="2">SYSU_2023b</strain>
        <tissue evidence="2">Whole body</tissue>
    </source>
</reference>
<organism evidence="2 3">
    <name type="scientific">Henosepilachna vigintioctopunctata</name>
    <dbReference type="NCBI Taxonomy" id="420089"/>
    <lineage>
        <taxon>Eukaryota</taxon>
        <taxon>Metazoa</taxon>
        <taxon>Ecdysozoa</taxon>
        <taxon>Arthropoda</taxon>
        <taxon>Hexapoda</taxon>
        <taxon>Insecta</taxon>
        <taxon>Pterygota</taxon>
        <taxon>Neoptera</taxon>
        <taxon>Endopterygota</taxon>
        <taxon>Coleoptera</taxon>
        <taxon>Polyphaga</taxon>
        <taxon>Cucujiformia</taxon>
        <taxon>Coccinelloidea</taxon>
        <taxon>Coccinellidae</taxon>
        <taxon>Epilachninae</taxon>
        <taxon>Epilachnini</taxon>
        <taxon>Henosepilachna</taxon>
    </lineage>
</organism>
<comment type="caution">
    <text evidence="2">The sequence shown here is derived from an EMBL/GenBank/DDBJ whole genome shotgun (WGS) entry which is preliminary data.</text>
</comment>
<dbReference type="GO" id="GO:0043565">
    <property type="term" value="F:sequence-specific DNA binding"/>
    <property type="evidence" value="ECO:0007669"/>
    <property type="project" value="InterPro"/>
</dbReference>
<feature type="domain" description="PNT" evidence="1">
    <location>
        <begin position="1"/>
        <end position="70"/>
    </location>
</feature>
<dbReference type="SUPFAM" id="SSF47769">
    <property type="entry name" value="SAM/Pointed domain"/>
    <property type="match status" value="1"/>
</dbReference>